<feature type="chain" id="PRO_5042137077" evidence="2">
    <location>
        <begin position="22"/>
        <end position="561"/>
    </location>
</feature>
<reference evidence="3" key="1">
    <citation type="submission" date="2023-03" db="EMBL/GenBank/DDBJ databases">
        <title>Massive genome expansion in bonnet fungi (Mycena s.s.) driven by repeated elements and novel gene families across ecological guilds.</title>
        <authorList>
            <consortium name="Lawrence Berkeley National Laboratory"/>
            <person name="Harder C.B."/>
            <person name="Miyauchi S."/>
            <person name="Viragh M."/>
            <person name="Kuo A."/>
            <person name="Thoen E."/>
            <person name="Andreopoulos B."/>
            <person name="Lu D."/>
            <person name="Skrede I."/>
            <person name="Drula E."/>
            <person name="Henrissat B."/>
            <person name="Morin E."/>
            <person name="Kohler A."/>
            <person name="Barry K."/>
            <person name="LaButti K."/>
            <person name="Morin E."/>
            <person name="Salamov A."/>
            <person name="Lipzen A."/>
            <person name="Mereny Z."/>
            <person name="Hegedus B."/>
            <person name="Baldrian P."/>
            <person name="Stursova M."/>
            <person name="Weitz H."/>
            <person name="Taylor A."/>
            <person name="Grigoriev I.V."/>
            <person name="Nagy L.G."/>
            <person name="Martin F."/>
            <person name="Kauserud H."/>
        </authorList>
    </citation>
    <scope>NUCLEOTIDE SEQUENCE</scope>
    <source>
        <strain evidence="3">CBHHK182m</strain>
    </source>
</reference>
<proteinExistence type="predicted"/>
<comment type="caution">
    <text evidence="3">The sequence shown here is derived from an EMBL/GenBank/DDBJ whole genome shotgun (WGS) entry which is preliminary data.</text>
</comment>
<evidence type="ECO:0000313" key="3">
    <source>
        <dbReference type="EMBL" id="KAJ7762927.1"/>
    </source>
</evidence>
<gene>
    <name evidence="3" type="ORF">B0H16DRAFT_1368488</name>
</gene>
<sequence>MHTRVRFIVPSLLTLAVPVLATVDFQQCFADIRQGLYGTTGGTDSQGNPVTIANATSITYELCLRACGTGSTPFSWPAFNQQFSAWLLPWLALTSQFPFGSRHKWENFLSAVLALGSPCLAAYSLILTVLHTKWLARRFANIEYPNGAYAARILNNLQQTPIMVRTDGGRLASLIVLPENDPWWMELAEKLDDADTHTWSIATAASIAWVVIAYALTIVDASSNIPANSESNLSGAGSIWVWMLPVTLAYLQISPRDPDRVTDALARARESSFVAGPNGVVRATQCALSLRPYRGSDQENPTPIYAYARFFPFIQAVEKIASALDNATEKFIDLQAVGGTDWVTGNGNSIDPANRTGTPEQIEEYCAPPEDAHVRGSYWGPEALSTFFIAALAALTLQWATTGASILLAYVTPAVGLGCASLTYLLHGILATLIWGLFVLSSVAEHYATTHAGVPRVFRRVAFAAWSAVLFRRVGKLLAILNALWIVLAFLLRFSNFYHRCRCNSDVLGLGKSAYLVLVFDGSEISVMRAAWVGGVALAVIVSGLFLGFINLPIKPPFASK</sequence>
<dbReference type="AlphaFoldDB" id="A0AAD7JFX2"/>
<feature type="transmembrane region" description="Helical" evidence="1">
    <location>
        <begin position="231"/>
        <end position="251"/>
    </location>
</feature>
<dbReference type="Proteomes" id="UP001215598">
    <property type="component" value="Unassembled WGS sequence"/>
</dbReference>
<keyword evidence="1" id="KW-1133">Transmembrane helix</keyword>
<keyword evidence="1" id="KW-0472">Membrane</keyword>
<evidence type="ECO:0000256" key="2">
    <source>
        <dbReference type="SAM" id="SignalP"/>
    </source>
</evidence>
<feature type="signal peptide" evidence="2">
    <location>
        <begin position="1"/>
        <end position="21"/>
    </location>
</feature>
<organism evidence="3 4">
    <name type="scientific">Mycena metata</name>
    <dbReference type="NCBI Taxonomy" id="1033252"/>
    <lineage>
        <taxon>Eukaryota</taxon>
        <taxon>Fungi</taxon>
        <taxon>Dikarya</taxon>
        <taxon>Basidiomycota</taxon>
        <taxon>Agaricomycotina</taxon>
        <taxon>Agaricomycetes</taxon>
        <taxon>Agaricomycetidae</taxon>
        <taxon>Agaricales</taxon>
        <taxon>Marasmiineae</taxon>
        <taxon>Mycenaceae</taxon>
        <taxon>Mycena</taxon>
    </lineage>
</organism>
<name>A0AAD7JFX2_9AGAR</name>
<keyword evidence="1" id="KW-0812">Transmembrane</keyword>
<protein>
    <submittedName>
        <fullName evidence="3">Uncharacterized protein</fullName>
    </submittedName>
</protein>
<accession>A0AAD7JFX2</accession>
<keyword evidence="2" id="KW-0732">Signal</keyword>
<feature type="transmembrane region" description="Helical" evidence="1">
    <location>
        <begin position="199"/>
        <end position="219"/>
    </location>
</feature>
<feature type="transmembrane region" description="Helical" evidence="1">
    <location>
        <begin position="530"/>
        <end position="554"/>
    </location>
</feature>
<evidence type="ECO:0000313" key="4">
    <source>
        <dbReference type="Proteomes" id="UP001215598"/>
    </source>
</evidence>
<feature type="transmembrane region" description="Helical" evidence="1">
    <location>
        <begin position="383"/>
        <end position="401"/>
    </location>
</feature>
<keyword evidence="4" id="KW-1185">Reference proteome</keyword>
<evidence type="ECO:0000256" key="1">
    <source>
        <dbReference type="SAM" id="Phobius"/>
    </source>
</evidence>
<feature type="transmembrane region" description="Helical" evidence="1">
    <location>
        <begin position="474"/>
        <end position="492"/>
    </location>
</feature>
<feature type="transmembrane region" description="Helical" evidence="1">
    <location>
        <begin position="108"/>
        <end position="130"/>
    </location>
</feature>
<dbReference type="EMBL" id="JARKIB010000031">
    <property type="protein sequence ID" value="KAJ7762927.1"/>
    <property type="molecule type" value="Genomic_DNA"/>
</dbReference>